<dbReference type="EMBL" id="QJJK01000008">
    <property type="protein sequence ID" value="PXW56318.1"/>
    <property type="molecule type" value="Genomic_DNA"/>
</dbReference>
<keyword evidence="3" id="KW-1185">Reference proteome</keyword>
<dbReference type="Gene3D" id="3.40.50.2000">
    <property type="entry name" value="Glycogen Phosphorylase B"/>
    <property type="match status" value="2"/>
</dbReference>
<protein>
    <submittedName>
        <fullName evidence="2">Putative glycosyltransferase</fullName>
    </submittedName>
</protein>
<dbReference type="GO" id="GO:0016758">
    <property type="term" value="F:hexosyltransferase activity"/>
    <property type="evidence" value="ECO:0007669"/>
    <property type="project" value="InterPro"/>
</dbReference>
<dbReference type="AlphaFoldDB" id="A0A2V3U3I0"/>
<dbReference type="InterPro" id="IPR011330">
    <property type="entry name" value="Glyco_hydro/deAcase_b/a-brl"/>
</dbReference>
<dbReference type="Proteomes" id="UP000248021">
    <property type="component" value="Unassembled WGS sequence"/>
</dbReference>
<proteinExistence type="predicted"/>
<evidence type="ECO:0000313" key="3">
    <source>
        <dbReference type="Proteomes" id="UP000248021"/>
    </source>
</evidence>
<dbReference type="CDD" id="cd10928">
    <property type="entry name" value="CE4_u4"/>
    <property type="match status" value="1"/>
</dbReference>
<dbReference type="SUPFAM" id="SSF53756">
    <property type="entry name" value="UDP-Glycosyltransferase/glycogen phosphorylase"/>
    <property type="match status" value="1"/>
</dbReference>
<dbReference type="Gene3D" id="3.20.20.370">
    <property type="entry name" value="Glycoside hydrolase/deacetylase"/>
    <property type="match status" value="1"/>
</dbReference>
<dbReference type="SUPFAM" id="SSF88713">
    <property type="entry name" value="Glycoside hydrolase/deacetylase"/>
    <property type="match status" value="1"/>
</dbReference>
<gene>
    <name evidence="2" type="ORF">C7450_10867</name>
</gene>
<reference evidence="2 3" key="1">
    <citation type="submission" date="2018-05" db="EMBL/GenBank/DDBJ databases">
        <title>Genomic Encyclopedia of Type Strains, Phase IV (KMG-IV): sequencing the most valuable type-strain genomes for metagenomic binning, comparative biology and taxonomic classification.</title>
        <authorList>
            <person name="Goeker M."/>
        </authorList>
    </citation>
    <scope>NUCLEOTIDE SEQUENCE [LARGE SCALE GENOMIC DNA]</scope>
    <source>
        <strain evidence="2 3">DSM 6462</strain>
    </source>
</reference>
<dbReference type="RefSeq" id="WP_110376089.1">
    <property type="nucleotide sequence ID" value="NZ_JAHBRY010000001.1"/>
</dbReference>
<organism evidence="2 3">
    <name type="scientific">Chelatococcus asaccharovorans</name>
    <dbReference type="NCBI Taxonomy" id="28210"/>
    <lineage>
        <taxon>Bacteria</taxon>
        <taxon>Pseudomonadati</taxon>
        <taxon>Pseudomonadota</taxon>
        <taxon>Alphaproteobacteria</taxon>
        <taxon>Hyphomicrobiales</taxon>
        <taxon>Chelatococcaceae</taxon>
        <taxon>Chelatococcus</taxon>
    </lineage>
</organism>
<dbReference type="OrthoDB" id="503443at2"/>
<feature type="domain" description="Glycosyl transferase family 28 C-terminal" evidence="1">
    <location>
        <begin position="214"/>
        <end position="364"/>
    </location>
</feature>
<sequence>MKILVTVTHLLGVGHLNRAAAIARALAAAGHDVTLASGGMPSPLLDSTGVTVVQLPPLRVKGAAFSHLLDETGETALPAHLAARAAQLVTTLHAVRPDVVITELFPFGRRALAAEHLALLKASHAMMPRPLILSSARDVLAASRRPERIALTHDHLRAFYDAMLVHGDPAVLPLEASWPVDAGVAPLLHYTGYIDDGAASAARSDGTEIPGGEILVSGGGSAASLPLYRAAVGAARMLTDHAWRLLVGAGVSEEDFRALGEAAPAHAVVERARRDFPALLARAAVAVSQFGYNTAVDLLRAGTRAVVVPFEEGGETEQRLRAERFAGEGLVTVLPQGELSADRLAEAVRVAMAGPEPRAATIDRSGLDRSVAIIEDLAATRHVAAIPSSASRGATPLKAAGPLRWAALDDALKRRADRGAPLDIWWRDDDAVAPTPALDRILAMAAAHRMPLALAVIPGGAGPDLAARLAIETGVDVLVHGFRHHNHAPPGEKKAEFGDHRPQGAMLDEARAGLIGLHALMADRLVPAFVPPWNRIAPALAATLAQPGYTGLSTFKRRKLVPGLTVANTHCDPIDWRGSRSLANPDAILNQLARDIVAAPDDEPIGLLTHHLAHDAAIWHFCEDLIAHLMASAIVRPIAARAIFAGTGPAEAQG</sequence>
<evidence type="ECO:0000259" key="1">
    <source>
        <dbReference type="Pfam" id="PF04101"/>
    </source>
</evidence>
<dbReference type="InterPro" id="IPR049591">
    <property type="entry name" value="CE4_u4-like"/>
</dbReference>
<dbReference type="Pfam" id="PF04101">
    <property type="entry name" value="Glyco_tran_28_C"/>
    <property type="match status" value="1"/>
</dbReference>
<keyword evidence="2" id="KW-0808">Transferase</keyword>
<dbReference type="PANTHER" id="PTHR21015">
    <property type="entry name" value="UDP-N-ACETYLGLUCOSAMINE--N-ACETYLMURAMYL-(PENTAPEPTIDE) PYROPHOSPHORYL-UNDECAPRENOL N-ACETYLGLUCOSAMINE TRANSFERASE 1"/>
    <property type="match status" value="1"/>
</dbReference>
<dbReference type="InterPro" id="IPR007235">
    <property type="entry name" value="Glyco_trans_28_C"/>
</dbReference>
<dbReference type="GO" id="GO:0005975">
    <property type="term" value="P:carbohydrate metabolic process"/>
    <property type="evidence" value="ECO:0007669"/>
    <property type="project" value="InterPro"/>
</dbReference>
<accession>A0A2V3U3I0</accession>
<evidence type="ECO:0000313" key="2">
    <source>
        <dbReference type="EMBL" id="PXW56318.1"/>
    </source>
</evidence>
<name>A0A2V3U3I0_9HYPH</name>
<dbReference type="PANTHER" id="PTHR21015:SF28">
    <property type="entry name" value="SLL1722 PROTEIN"/>
    <property type="match status" value="1"/>
</dbReference>
<comment type="caution">
    <text evidence="2">The sequence shown here is derived from an EMBL/GenBank/DDBJ whole genome shotgun (WGS) entry which is preliminary data.</text>
</comment>